<accession>D1LVP6</accession>
<dbReference type="Proteomes" id="UP000013923">
    <property type="component" value="Genome"/>
</dbReference>
<organism evidence="1 2">
    <name type="scientific">Prochlorococcus phage P-SSM2</name>
    <dbReference type="NCBI Taxonomy" id="268746"/>
    <lineage>
        <taxon>Viruses</taxon>
        <taxon>Duplodnaviria</taxon>
        <taxon>Heunggongvirae</taxon>
        <taxon>Uroviricota</taxon>
        <taxon>Caudoviricetes</taxon>
        <taxon>Pantevenvirales</taxon>
        <taxon>Kyanoviridae</taxon>
        <taxon>Salacisavirus</taxon>
        <taxon>Salacisavirus pssm2</taxon>
    </lineage>
</organism>
<gene>
    <name evidence="1" type="ORF">PCMG_00079</name>
</gene>
<organismHost>
    <name type="scientific">Prochlorococcus</name>
    <dbReference type="NCBI Taxonomy" id="1218"/>
</organismHost>
<reference evidence="1 2" key="1">
    <citation type="submission" date="2009-10" db="EMBL/GenBank/DDBJ databases">
        <title>The Genome Sequence of Prochlorococcus phage P-SSM2.</title>
        <authorList>
            <consortium name="The Broad Institute Genome Sequencing Platform"/>
            <person name="Henn M.R."/>
            <person name="Sullivan M.S."/>
            <person name="Osburne M.S."/>
            <person name="Levin J."/>
            <person name="Malboeuf C."/>
            <person name="Casali M."/>
            <person name="Russ C."/>
            <person name="Lennon N."/>
            <person name="Chapman S.B."/>
            <person name="Erlich R."/>
            <person name="Young S.K."/>
            <person name="Koehrsen M."/>
            <person name="Yandava C."/>
            <person name="Zeng Q."/>
            <person name="Alvarado L."/>
            <person name="Anderson S."/>
            <person name="Berlin A."/>
            <person name="Borenstein D."/>
            <person name="Chen Z."/>
            <person name="Engels R."/>
            <person name="Freedman E."/>
            <person name="Gellesch M."/>
            <person name="Goldberg J."/>
            <person name="Green L."/>
            <person name="Griggs A."/>
            <person name="Gujja S."/>
            <person name="Heilman E.R."/>
            <person name="Heiman D."/>
            <person name="Hepburn T."/>
            <person name="Howarth C."/>
            <person name="Jen D."/>
            <person name="Larson L."/>
            <person name="Lewis B."/>
            <person name="Mehta T."/>
            <person name="Park D."/>
            <person name="Pearson M."/>
            <person name="Richards J."/>
            <person name="Rizzolo K."/>
            <person name="Roberts A."/>
            <person name="Ryan E."/>
            <person name="Saif S."/>
            <person name="Shea T."/>
            <person name="Shenoy N."/>
            <person name="Sisk P."/>
            <person name="Stolte C."/>
            <person name="Sykes S."/>
            <person name="Walk T."/>
            <person name="White J."/>
            <person name="Yu Q."/>
            <person name="Coleman M.L."/>
            <person name="Huang K.H."/>
            <person name="Weigele P.R."/>
            <person name="DeFrancesco A.S."/>
            <person name="Kern S.E."/>
            <person name="Thompson L.R."/>
            <person name="Fu R."/>
            <person name="Hombeck B."/>
            <person name="Chisholm S.W."/>
            <person name="Haas B."/>
            <person name="Nusbaum C."/>
            <person name="Birren B."/>
        </authorList>
    </citation>
    <scope>NUCLEOTIDE SEQUENCE [LARGE SCALE GENOMIC DNA]</scope>
    <source>
        <strain evidence="1">P-SSM2</strain>
    </source>
</reference>
<name>D1LVP6_BPPRM</name>
<proteinExistence type="predicted"/>
<dbReference type="EMBL" id="GU071092">
    <property type="protein sequence ID" value="ACY75955.1"/>
    <property type="molecule type" value="Genomic_DNA"/>
</dbReference>
<sequence length="75" mass="8766">MKLTKYLVTDIMFDFEDSQGELDKEDQIDVCQDTLGIWEAEDEDELVDKISDRMGWCVQSINYTTNLLHPLTSYL</sequence>
<evidence type="ECO:0000313" key="1">
    <source>
        <dbReference type="EMBL" id="ACY75955.1"/>
    </source>
</evidence>
<evidence type="ECO:0000313" key="2">
    <source>
        <dbReference type="Proteomes" id="UP000013923"/>
    </source>
</evidence>
<protein>
    <submittedName>
        <fullName evidence="1">Uncharacterized protein</fullName>
    </submittedName>
</protein>